<sequence length="773" mass="93073">MLWQKFTAQRKRLASLLLVVADPPALLRVGTSVVENEDTATAQVERVQTSADDRQLVSLGQELAKKARVLQRFEVTWDLPQAWYRWRQIFHAQLFYRMRLLQLLFICWQRFAHQQRRSRWIVIKLTKQRQAVSAQTVFLAWKELVGRVKQLQRDRLRERELWVLVNTEMARRERKQLKTHWRAWKFHVQEARHLQASLDAYHRARLLTKYWLVWCHDFRNVMVEAHRETQRVKAHMDAFHLRRAARSLRDNQQRTKRARLVLEYFGNRHYDTLLPEVLTRWRKWCQRQKQTSRCLDELRLRKTQRHFVTWKTWKNTQRWQRVAVDSLQLKNVEQRRREVWTRWRRFTKNQVVKDLALQKAMVFHIRNRLRRGWLKYTQRAVQLREQAEAAHEQLCVFRGHRAVSRWRDFSRARRLRRLYQRFVLRKHLQLWQSAVKHAMATRFDEFLLSSKAKKMLAAWRQVAAKHLYWRQLCASFVGKQETRTSQRSFLRWQQFVNAKQGKRLAAMHAEQSLLRKVWRCWSHATLASQLQRHEQFEHAAEHEALTLLRRSLGVWQAAVKKQRERRFVLLSCVVKLKYVAGQRVQEVVFRAWRRVVDHERRCRAALLKRDSIIAKRALSFWFVRTKDRQRRRQQLESAGNYHAQRLKSAVFFYWQTYALAWQDAAKPMARRHDRQLSVPAKLSAEPRRSDVFEDSDDSDADVRRPTSPVVKRLREKTNANRTRTGEETVAAESSETVALSDAVEISMDVKKRLLLLGKWKPPVNGRRYLSSSS</sequence>
<dbReference type="AlphaFoldDB" id="G4ZJ02"/>
<dbReference type="GeneID" id="20658005"/>
<feature type="region of interest" description="Disordered" evidence="1">
    <location>
        <begin position="687"/>
        <end position="728"/>
    </location>
</feature>
<evidence type="ECO:0000256" key="2">
    <source>
        <dbReference type="SAM" id="SignalP"/>
    </source>
</evidence>
<feature type="chain" id="PRO_5005349047" description="Sfi1 spindle body domain-containing protein" evidence="2">
    <location>
        <begin position="28"/>
        <end position="773"/>
    </location>
</feature>
<dbReference type="KEGG" id="psoj:PHYSODRAFT_501642"/>
<gene>
    <name evidence="3" type="ORF">PHYSODRAFT_501642</name>
</gene>
<keyword evidence="2" id="KW-0732">Signal</keyword>
<organism evidence="3 4">
    <name type="scientific">Phytophthora sojae (strain P6497)</name>
    <name type="common">Soybean stem and root rot agent</name>
    <name type="synonym">Phytophthora megasperma f. sp. glycines</name>
    <dbReference type="NCBI Taxonomy" id="1094619"/>
    <lineage>
        <taxon>Eukaryota</taxon>
        <taxon>Sar</taxon>
        <taxon>Stramenopiles</taxon>
        <taxon>Oomycota</taxon>
        <taxon>Peronosporomycetes</taxon>
        <taxon>Peronosporales</taxon>
        <taxon>Peronosporaceae</taxon>
        <taxon>Phytophthora</taxon>
    </lineage>
</organism>
<dbReference type="STRING" id="1094619.G4ZJ02"/>
<dbReference type="EMBL" id="JH159154">
    <property type="protein sequence ID" value="EGZ18807.1"/>
    <property type="molecule type" value="Genomic_DNA"/>
</dbReference>
<evidence type="ECO:0000313" key="3">
    <source>
        <dbReference type="EMBL" id="EGZ18807.1"/>
    </source>
</evidence>
<feature type="compositionally biased region" description="Basic and acidic residues" evidence="1">
    <location>
        <begin position="715"/>
        <end position="726"/>
    </location>
</feature>
<dbReference type="OMA" id="CHASPAV"/>
<reference evidence="3 4" key="1">
    <citation type="journal article" date="2006" name="Science">
        <title>Phytophthora genome sequences uncover evolutionary origins and mechanisms of pathogenesis.</title>
        <authorList>
            <person name="Tyler B.M."/>
            <person name="Tripathy S."/>
            <person name="Zhang X."/>
            <person name="Dehal P."/>
            <person name="Jiang R.H."/>
            <person name="Aerts A."/>
            <person name="Arredondo F.D."/>
            <person name="Baxter L."/>
            <person name="Bensasson D."/>
            <person name="Beynon J.L."/>
            <person name="Chapman J."/>
            <person name="Damasceno C.M."/>
            <person name="Dorrance A.E."/>
            <person name="Dou D."/>
            <person name="Dickerman A.W."/>
            <person name="Dubchak I.L."/>
            <person name="Garbelotto M."/>
            <person name="Gijzen M."/>
            <person name="Gordon S.G."/>
            <person name="Govers F."/>
            <person name="Grunwald N.J."/>
            <person name="Huang W."/>
            <person name="Ivors K.L."/>
            <person name="Jones R.W."/>
            <person name="Kamoun S."/>
            <person name="Krampis K."/>
            <person name="Lamour K.H."/>
            <person name="Lee M.K."/>
            <person name="McDonald W.H."/>
            <person name="Medina M."/>
            <person name="Meijer H.J."/>
            <person name="Nordberg E.K."/>
            <person name="Maclean D.J."/>
            <person name="Ospina-Giraldo M.D."/>
            <person name="Morris P.F."/>
            <person name="Phuntumart V."/>
            <person name="Putnam N.H."/>
            <person name="Rash S."/>
            <person name="Rose J.K."/>
            <person name="Sakihama Y."/>
            <person name="Salamov A.A."/>
            <person name="Savidor A."/>
            <person name="Scheuring C.F."/>
            <person name="Smith B.M."/>
            <person name="Sobral B.W."/>
            <person name="Terry A."/>
            <person name="Torto-Alalibo T.A."/>
            <person name="Win J."/>
            <person name="Xu Z."/>
            <person name="Zhang H."/>
            <person name="Grigoriev I.V."/>
            <person name="Rokhsar D.S."/>
            <person name="Boore J.L."/>
        </authorList>
    </citation>
    <scope>NUCLEOTIDE SEQUENCE [LARGE SCALE GENOMIC DNA]</scope>
    <source>
        <strain evidence="3 4">P6497</strain>
    </source>
</reference>
<evidence type="ECO:0008006" key="5">
    <source>
        <dbReference type="Google" id="ProtNLM"/>
    </source>
</evidence>
<name>G4ZJ02_PHYSP</name>
<feature type="signal peptide" evidence="2">
    <location>
        <begin position="1"/>
        <end position="27"/>
    </location>
</feature>
<protein>
    <recommendedName>
        <fullName evidence="5">Sfi1 spindle body domain-containing protein</fullName>
    </recommendedName>
</protein>
<proteinExistence type="predicted"/>
<dbReference type="InParanoid" id="G4ZJ02"/>
<dbReference type="RefSeq" id="XP_009527865.1">
    <property type="nucleotide sequence ID" value="XM_009529570.1"/>
</dbReference>
<dbReference type="Proteomes" id="UP000002640">
    <property type="component" value="Unassembled WGS sequence"/>
</dbReference>
<evidence type="ECO:0000256" key="1">
    <source>
        <dbReference type="SAM" id="MobiDB-lite"/>
    </source>
</evidence>
<keyword evidence="4" id="KW-1185">Reference proteome</keyword>
<evidence type="ECO:0000313" key="4">
    <source>
        <dbReference type="Proteomes" id="UP000002640"/>
    </source>
</evidence>
<accession>G4ZJ02</accession>